<sequence length="131" mass="14179">MSRLLLALALTALPLGAHAAPTTADPWPASPVLVRLFILPSGRADGAALTRALALTPFQVAGLRRLAQREAAYGEAGRHVIGRQEAASLNARIAAMRVEKDRKVRVLLGAKYPAFRHWVGVWWARQVKAAQ</sequence>
<evidence type="ECO:0000313" key="3">
    <source>
        <dbReference type="Proteomes" id="UP000020492"/>
    </source>
</evidence>
<dbReference type="Proteomes" id="UP000020492">
    <property type="component" value="Unassembled WGS sequence"/>
</dbReference>
<proteinExistence type="predicted"/>
<accession>A0A016QL45</accession>
<dbReference type="EMBL" id="JHAC01000061">
    <property type="protein sequence ID" value="EYB66885.1"/>
    <property type="molecule type" value="Genomic_DNA"/>
</dbReference>
<dbReference type="AlphaFoldDB" id="A0A016QL45"/>
<reference evidence="2 3" key="1">
    <citation type="submission" date="2014-03" db="EMBL/GenBank/DDBJ databases">
        <title>Draft genome sequence of Deinococcus phoenicis 1P10ME.</title>
        <authorList>
            <person name="Stepanov V.G."/>
            <person name="Vaishampayan P."/>
            <person name="Venkateswaran K."/>
            <person name="Fox G.E."/>
        </authorList>
    </citation>
    <scope>NUCLEOTIDE SEQUENCE [LARGE SCALE GENOMIC DNA]</scope>
    <source>
        <strain evidence="2 3">1P10ME</strain>
    </source>
</reference>
<feature type="chain" id="PRO_5001485400" evidence="1">
    <location>
        <begin position="20"/>
        <end position="131"/>
    </location>
</feature>
<keyword evidence="1" id="KW-0732">Signal</keyword>
<name>A0A016QL45_9DEIO</name>
<dbReference type="PATRIC" id="fig|1476583.3.peg.3099"/>
<evidence type="ECO:0000256" key="1">
    <source>
        <dbReference type="SAM" id="SignalP"/>
    </source>
</evidence>
<evidence type="ECO:0000313" key="2">
    <source>
        <dbReference type="EMBL" id="EYB66885.1"/>
    </source>
</evidence>
<dbReference type="OrthoDB" id="72458at2"/>
<gene>
    <name evidence="2" type="ORF">DEIPH_ctg064orf0054</name>
</gene>
<comment type="caution">
    <text evidence="2">The sequence shown here is derived from an EMBL/GenBank/DDBJ whole genome shotgun (WGS) entry which is preliminary data.</text>
</comment>
<feature type="signal peptide" evidence="1">
    <location>
        <begin position="1"/>
        <end position="19"/>
    </location>
</feature>
<organism evidence="2 3">
    <name type="scientific">Deinococcus phoenicis</name>
    <dbReference type="NCBI Taxonomy" id="1476583"/>
    <lineage>
        <taxon>Bacteria</taxon>
        <taxon>Thermotogati</taxon>
        <taxon>Deinococcota</taxon>
        <taxon>Deinococci</taxon>
        <taxon>Deinococcales</taxon>
        <taxon>Deinococcaceae</taxon>
        <taxon>Deinococcus</taxon>
    </lineage>
</organism>
<dbReference type="RefSeq" id="WP_152544984.1">
    <property type="nucleotide sequence ID" value="NZ_JHAC01000061.1"/>
</dbReference>
<protein>
    <submittedName>
        <fullName evidence="2">Uncharacterized protein</fullName>
    </submittedName>
</protein>
<keyword evidence="3" id="KW-1185">Reference proteome</keyword>